<keyword evidence="2" id="KW-1185">Reference proteome</keyword>
<dbReference type="EMBL" id="CM017884">
    <property type="protein sequence ID" value="KAG1367052.1"/>
    <property type="molecule type" value="Genomic_DNA"/>
</dbReference>
<name>A0A8K0NBT9_COCNU</name>
<proteinExistence type="predicted"/>
<sequence>MQRLGRECSSAILETQGLREARWCSNQEGCLNRECQRFLKEIGSRSQEEPGHFKERQEVLGSREYLGSSFFCRSIRESSNLGGE</sequence>
<organism evidence="1 2">
    <name type="scientific">Cocos nucifera</name>
    <name type="common">Coconut palm</name>
    <dbReference type="NCBI Taxonomy" id="13894"/>
    <lineage>
        <taxon>Eukaryota</taxon>
        <taxon>Viridiplantae</taxon>
        <taxon>Streptophyta</taxon>
        <taxon>Embryophyta</taxon>
        <taxon>Tracheophyta</taxon>
        <taxon>Spermatophyta</taxon>
        <taxon>Magnoliopsida</taxon>
        <taxon>Liliopsida</taxon>
        <taxon>Arecaceae</taxon>
        <taxon>Arecoideae</taxon>
        <taxon>Cocoseae</taxon>
        <taxon>Attaleinae</taxon>
        <taxon>Cocos</taxon>
    </lineage>
</organism>
<accession>A0A8K0NBT9</accession>
<reference evidence="1" key="1">
    <citation type="journal article" date="2017" name="Gigascience">
        <title>The genome draft of coconut (Cocos nucifera).</title>
        <authorList>
            <person name="Xiao Y."/>
            <person name="Xu P."/>
            <person name="Fan H."/>
            <person name="Baudouin L."/>
            <person name="Xia W."/>
            <person name="Bocs S."/>
            <person name="Xu J."/>
            <person name="Li Q."/>
            <person name="Guo A."/>
            <person name="Zhou L."/>
            <person name="Li J."/>
            <person name="Wu Y."/>
            <person name="Ma Z."/>
            <person name="Armero A."/>
            <person name="Issali A.E."/>
            <person name="Liu N."/>
            <person name="Peng M."/>
            <person name="Yang Y."/>
        </authorList>
    </citation>
    <scope>NUCLEOTIDE SEQUENCE</scope>
    <source>
        <tissue evidence="1">Spear leaf of Hainan Tall coconut</tissue>
    </source>
</reference>
<protein>
    <submittedName>
        <fullName evidence="1">Uncharacterized protein</fullName>
    </submittedName>
</protein>
<evidence type="ECO:0000313" key="2">
    <source>
        <dbReference type="Proteomes" id="UP000797356"/>
    </source>
</evidence>
<comment type="caution">
    <text evidence="1">The sequence shown here is derived from an EMBL/GenBank/DDBJ whole genome shotgun (WGS) entry which is preliminary data.</text>
</comment>
<dbReference type="Proteomes" id="UP000797356">
    <property type="component" value="Chromosome 13"/>
</dbReference>
<evidence type="ECO:0000313" key="1">
    <source>
        <dbReference type="EMBL" id="KAG1367052.1"/>
    </source>
</evidence>
<dbReference type="AlphaFoldDB" id="A0A8K0NBT9"/>
<gene>
    <name evidence="1" type="ORF">COCNU_13G008420</name>
</gene>
<reference evidence="1" key="2">
    <citation type="submission" date="2019-07" db="EMBL/GenBank/DDBJ databases">
        <authorList>
            <person name="Yang Y."/>
            <person name="Bocs S."/>
            <person name="Baudouin L."/>
        </authorList>
    </citation>
    <scope>NUCLEOTIDE SEQUENCE</scope>
    <source>
        <tissue evidence="1">Spear leaf of Hainan Tall coconut</tissue>
    </source>
</reference>